<evidence type="ECO:0000313" key="2">
    <source>
        <dbReference type="Proteomes" id="UP001249020"/>
    </source>
</evidence>
<dbReference type="EMBL" id="JAVRIE010000001">
    <property type="protein sequence ID" value="MDT0581270.1"/>
    <property type="molecule type" value="Genomic_DNA"/>
</dbReference>
<dbReference type="AlphaFoldDB" id="A0AAW8QXB3"/>
<proteinExistence type="predicted"/>
<protein>
    <submittedName>
        <fullName evidence="1">Uncharacterized protein</fullName>
    </submittedName>
</protein>
<gene>
    <name evidence="1" type="ORF">RM544_01855</name>
</gene>
<organism evidence="1 2">
    <name type="scientific">Brumicola blandensis</name>
    <dbReference type="NCBI Taxonomy" id="3075611"/>
    <lineage>
        <taxon>Bacteria</taxon>
        <taxon>Pseudomonadati</taxon>
        <taxon>Pseudomonadota</taxon>
        <taxon>Gammaproteobacteria</taxon>
        <taxon>Alteromonadales</taxon>
        <taxon>Alteromonadaceae</taxon>
        <taxon>Brumicola</taxon>
    </lineage>
</organism>
<sequence>MKKFFKKLLKKRHPYAPVAYLGRKTVEGSMGCKVVKTKKLYKLIQEEQAQH</sequence>
<reference evidence="1 2" key="1">
    <citation type="submission" date="2023-09" db="EMBL/GenBank/DDBJ databases">
        <authorList>
            <person name="Rey-Velasco X."/>
        </authorList>
    </citation>
    <scope>NUCLEOTIDE SEQUENCE [LARGE SCALE GENOMIC DNA]</scope>
    <source>
        <strain evidence="1 2">W409</strain>
    </source>
</reference>
<dbReference type="RefSeq" id="WP_311360081.1">
    <property type="nucleotide sequence ID" value="NZ_JAVRIE010000001.1"/>
</dbReference>
<accession>A0AAW8QXB3</accession>
<keyword evidence="2" id="KW-1185">Reference proteome</keyword>
<name>A0AAW8QXB3_9ALTE</name>
<dbReference type="Proteomes" id="UP001249020">
    <property type="component" value="Unassembled WGS sequence"/>
</dbReference>
<comment type="caution">
    <text evidence="1">The sequence shown here is derived from an EMBL/GenBank/DDBJ whole genome shotgun (WGS) entry which is preliminary data.</text>
</comment>
<evidence type="ECO:0000313" key="1">
    <source>
        <dbReference type="EMBL" id="MDT0581270.1"/>
    </source>
</evidence>